<dbReference type="SMART" id="SM00386">
    <property type="entry name" value="HAT"/>
    <property type="match status" value="3"/>
</dbReference>
<dbReference type="Pfam" id="PF05843">
    <property type="entry name" value="Suf"/>
    <property type="match status" value="2"/>
</dbReference>
<keyword evidence="6" id="KW-1185">Reference proteome</keyword>
<evidence type="ECO:0000313" key="5">
    <source>
        <dbReference type="EMBL" id="ELA42588.1"/>
    </source>
</evidence>
<feature type="domain" description="Suppressor of forked" evidence="4">
    <location>
        <begin position="20"/>
        <end position="179"/>
    </location>
</feature>
<dbReference type="GO" id="GO:0031124">
    <property type="term" value="P:mRNA 3'-end processing"/>
    <property type="evidence" value="ECO:0007669"/>
    <property type="project" value="InterPro"/>
</dbReference>
<proteinExistence type="predicted"/>
<dbReference type="InterPro" id="IPR011990">
    <property type="entry name" value="TPR-like_helical_dom_sf"/>
</dbReference>
<dbReference type="InterPro" id="IPR003107">
    <property type="entry name" value="HAT"/>
</dbReference>
<dbReference type="STRING" id="993615.L2GP00"/>
<dbReference type="OMA" id="AQLEYYV"/>
<dbReference type="FunCoup" id="L2GP00">
    <property type="interactions" value="228"/>
</dbReference>
<dbReference type="EMBL" id="JH370131">
    <property type="protein sequence ID" value="ELA42588.1"/>
    <property type="molecule type" value="Genomic_DNA"/>
</dbReference>
<gene>
    <name evidence="5" type="ORF">VICG_00340</name>
</gene>
<dbReference type="InterPro" id="IPR045243">
    <property type="entry name" value="Rna14-like"/>
</dbReference>
<name>L2GP00_VITCO</name>
<dbReference type="HOGENOM" id="CLU_043168_0_0_1"/>
<dbReference type="PANTHER" id="PTHR19980:SF0">
    <property type="entry name" value="CLEAVAGE STIMULATION FACTOR SUBUNIT 3"/>
    <property type="match status" value="1"/>
</dbReference>
<dbReference type="PANTHER" id="PTHR19980">
    <property type="entry name" value="RNA CLEAVAGE STIMULATION FACTOR"/>
    <property type="match status" value="1"/>
</dbReference>
<comment type="subcellular location">
    <subcellularLocation>
        <location evidence="1">Nucleus</location>
    </subcellularLocation>
</comment>
<dbReference type="SUPFAM" id="SSF48452">
    <property type="entry name" value="TPR-like"/>
    <property type="match status" value="1"/>
</dbReference>
<protein>
    <recommendedName>
        <fullName evidence="4">Suppressor of forked domain-containing protein</fullName>
    </recommendedName>
</protein>
<dbReference type="RefSeq" id="XP_007603793.1">
    <property type="nucleotide sequence ID" value="XM_007603731.1"/>
</dbReference>
<dbReference type="Gene3D" id="1.25.40.10">
    <property type="entry name" value="Tetratricopeptide repeat domain"/>
    <property type="match status" value="1"/>
</dbReference>
<organism evidence="5 6">
    <name type="scientific">Vittaforma corneae (strain ATCC 50505)</name>
    <name type="common">Microsporidian parasite</name>
    <name type="synonym">Nosema corneum</name>
    <dbReference type="NCBI Taxonomy" id="993615"/>
    <lineage>
        <taxon>Eukaryota</taxon>
        <taxon>Fungi</taxon>
        <taxon>Fungi incertae sedis</taxon>
        <taxon>Microsporidia</taxon>
        <taxon>Nosematidae</taxon>
        <taxon>Vittaforma</taxon>
    </lineage>
</organism>
<evidence type="ECO:0000259" key="4">
    <source>
        <dbReference type="Pfam" id="PF05843"/>
    </source>
</evidence>
<dbReference type="Proteomes" id="UP000011082">
    <property type="component" value="Unassembled WGS sequence"/>
</dbReference>
<sequence>MQQNQTMPHTIQNQSTSLQYNSITHQHHTRNPNIFSQASELYKNGENKELEKLFAKFLKKSFDVSFWNLYIEYVKKFSTKKVNLVDVYAFVFSHFEGSYVSYEFIHEYINQIELNDENNTQTDMIRKIYHRSFVPMHNLGLLWSEYEKWEIKVDKSTAKTFIDQIHPTFMLAFNTYQRLVPYIQSNAFFKIFDIELENPLSLQQKEYETRLTFLFTFYLSKYPGSEPLTFLFSFYLKDIAKDKLDFKTDSTFLKLWYSFQYNKLYFDFEDKHNSELMLINYLNWISKNEGIESFRRRFSEIKSKAGPYVFIYVATVEFYLGGSREGAYQTFMEGIEKYNDNPTLNEQFFQMFLKAGDEDNVRLLFKKLKKTERMWDMMIEYEFLHGELEDYKNLLVQKQKESDVLPAVPLTYFKIKSSGSQGIYESMMHSFEFLDLQISTTDLLSDFLSKIPVLSKNENIFFNIDNFKIVELLLTLSSK</sequence>
<evidence type="ECO:0000256" key="1">
    <source>
        <dbReference type="ARBA" id="ARBA00004123"/>
    </source>
</evidence>
<dbReference type="OrthoDB" id="26282at2759"/>
<feature type="domain" description="Suppressor of forked" evidence="4">
    <location>
        <begin position="270"/>
        <end position="394"/>
    </location>
</feature>
<dbReference type="GO" id="GO:0003729">
    <property type="term" value="F:mRNA binding"/>
    <property type="evidence" value="ECO:0007669"/>
    <property type="project" value="TreeGrafter"/>
</dbReference>
<evidence type="ECO:0000256" key="3">
    <source>
        <dbReference type="ARBA" id="ARBA00023242"/>
    </source>
</evidence>
<dbReference type="GO" id="GO:0005634">
    <property type="term" value="C:nucleus"/>
    <property type="evidence" value="ECO:0007669"/>
    <property type="project" value="UniProtKB-SubCell"/>
</dbReference>
<evidence type="ECO:0000256" key="2">
    <source>
        <dbReference type="ARBA" id="ARBA00022737"/>
    </source>
</evidence>
<keyword evidence="2" id="KW-0677">Repeat</keyword>
<dbReference type="GeneID" id="19881058"/>
<keyword evidence="3" id="KW-0539">Nucleus</keyword>
<accession>L2GP00</accession>
<dbReference type="InterPro" id="IPR008847">
    <property type="entry name" value="Suf"/>
</dbReference>
<evidence type="ECO:0000313" key="6">
    <source>
        <dbReference type="Proteomes" id="UP000011082"/>
    </source>
</evidence>
<dbReference type="VEuPathDB" id="MicrosporidiaDB:VICG_00340"/>
<dbReference type="InParanoid" id="L2GP00"/>
<reference evidence="6" key="1">
    <citation type="submission" date="2011-05" db="EMBL/GenBank/DDBJ databases">
        <title>The genome sequence of Vittaforma corneae strain ATCC 50505.</title>
        <authorList>
            <consortium name="The Broad Institute Genome Sequencing Platform"/>
            <person name="Cuomo C."/>
            <person name="Didier E."/>
            <person name="Bowers L."/>
            <person name="Young S.K."/>
            <person name="Zeng Q."/>
            <person name="Gargeya S."/>
            <person name="Fitzgerald M."/>
            <person name="Haas B."/>
            <person name="Abouelleil A."/>
            <person name="Alvarado L."/>
            <person name="Arachchi H.M."/>
            <person name="Berlin A."/>
            <person name="Chapman S.B."/>
            <person name="Gearin G."/>
            <person name="Goldberg J."/>
            <person name="Griggs A."/>
            <person name="Gujja S."/>
            <person name="Hansen M."/>
            <person name="Heiman D."/>
            <person name="Howarth C."/>
            <person name="Larimer J."/>
            <person name="Lui A."/>
            <person name="MacDonald P.J.P."/>
            <person name="McCowen C."/>
            <person name="Montmayeur A."/>
            <person name="Murphy C."/>
            <person name="Neiman D."/>
            <person name="Pearson M."/>
            <person name="Priest M."/>
            <person name="Roberts A."/>
            <person name="Saif S."/>
            <person name="Shea T."/>
            <person name="Sisk P."/>
            <person name="Stolte C."/>
            <person name="Sykes S."/>
            <person name="Wortman J."/>
            <person name="Nusbaum C."/>
            <person name="Birren B."/>
        </authorList>
    </citation>
    <scope>NUCLEOTIDE SEQUENCE [LARGE SCALE GENOMIC DNA]</scope>
    <source>
        <strain evidence="6">ATCC 50505</strain>
    </source>
</reference>
<dbReference type="AlphaFoldDB" id="L2GP00"/>